<evidence type="ECO:0000313" key="1">
    <source>
        <dbReference type="EMBL" id="MCI48860.1"/>
    </source>
</evidence>
<keyword evidence="2" id="KW-1185">Reference proteome</keyword>
<dbReference type="EMBL" id="LXQA010392515">
    <property type="protein sequence ID" value="MCI48860.1"/>
    <property type="molecule type" value="Genomic_DNA"/>
</dbReference>
<name>A0A392SLQ0_9FABA</name>
<protein>
    <submittedName>
        <fullName evidence="1">E3 ubiquitin-protein ligase SHPRH-like</fullName>
    </submittedName>
</protein>
<organism evidence="1 2">
    <name type="scientific">Trifolium medium</name>
    <dbReference type="NCBI Taxonomy" id="97028"/>
    <lineage>
        <taxon>Eukaryota</taxon>
        <taxon>Viridiplantae</taxon>
        <taxon>Streptophyta</taxon>
        <taxon>Embryophyta</taxon>
        <taxon>Tracheophyta</taxon>
        <taxon>Spermatophyta</taxon>
        <taxon>Magnoliopsida</taxon>
        <taxon>eudicotyledons</taxon>
        <taxon>Gunneridae</taxon>
        <taxon>Pentapetalae</taxon>
        <taxon>rosids</taxon>
        <taxon>fabids</taxon>
        <taxon>Fabales</taxon>
        <taxon>Fabaceae</taxon>
        <taxon>Papilionoideae</taxon>
        <taxon>50 kb inversion clade</taxon>
        <taxon>NPAAA clade</taxon>
        <taxon>Hologalegina</taxon>
        <taxon>IRL clade</taxon>
        <taxon>Trifolieae</taxon>
        <taxon>Trifolium</taxon>
    </lineage>
</organism>
<feature type="non-terminal residue" evidence="1">
    <location>
        <position position="1"/>
    </location>
</feature>
<dbReference type="AlphaFoldDB" id="A0A392SLQ0"/>
<comment type="caution">
    <text evidence="1">The sequence shown here is derived from an EMBL/GenBank/DDBJ whole genome shotgun (WGS) entry which is preliminary data.</text>
</comment>
<dbReference type="Proteomes" id="UP000265520">
    <property type="component" value="Unassembled WGS sequence"/>
</dbReference>
<proteinExistence type="predicted"/>
<sequence>FSSYMDMDMEVDSQNEMADDGGYAGKCSRFDPAGFYEAIKPSK</sequence>
<evidence type="ECO:0000313" key="2">
    <source>
        <dbReference type="Proteomes" id="UP000265520"/>
    </source>
</evidence>
<accession>A0A392SLQ0</accession>
<reference evidence="1 2" key="1">
    <citation type="journal article" date="2018" name="Front. Plant Sci.">
        <title>Red Clover (Trifolium pratense) and Zigzag Clover (T. medium) - A Picture of Genomic Similarities and Differences.</title>
        <authorList>
            <person name="Dluhosova J."/>
            <person name="Istvanek J."/>
            <person name="Nedelnik J."/>
            <person name="Repkova J."/>
        </authorList>
    </citation>
    <scope>NUCLEOTIDE SEQUENCE [LARGE SCALE GENOMIC DNA]</scope>
    <source>
        <strain evidence="2">cv. 10/8</strain>
        <tissue evidence="1">Leaf</tissue>
    </source>
</reference>